<dbReference type="OrthoDB" id="9518664at2759"/>
<dbReference type="InterPro" id="IPR042185">
    <property type="entry name" value="Serpin_sf_2"/>
</dbReference>
<dbReference type="InterPro" id="IPR042178">
    <property type="entry name" value="Serpin_sf_1"/>
</dbReference>
<evidence type="ECO:0000313" key="8">
    <source>
        <dbReference type="Proteomes" id="UP000051574"/>
    </source>
</evidence>
<keyword evidence="3" id="KW-0722">Serine protease inhibitor</keyword>
<protein>
    <recommendedName>
        <fullName evidence="6">Serpin domain-containing protein</fullName>
    </recommendedName>
</protein>
<comment type="similarity">
    <text evidence="1 4">Belongs to the serpin family.</text>
</comment>
<dbReference type="SMART" id="SM00093">
    <property type="entry name" value="SERPIN"/>
    <property type="match status" value="1"/>
</dbReference>
<dbReference type="GO" id="GO:0004867">
    <property type="term" value="F:serine-type endopeptidase inhibitor activity"/>
    <property type="evidence" value="ECO:0007669"/>
    <property type="project" value="UniProtKB-KW"/>
</dbReference>
<evidence type="ECO:0000256" key="2">
    <source>
        <dbReference type="ARBA" id="ARBA00022690"/>
    </source>
</evidence>
<dbReference type="InterPro" id="IPR000215">
    <property type="entry name" value="Serpin_fam"/>
</dbReference>
<evidence type="ECO:0000256" key="3">
    <source>
        <dbReference type="ARBA" id="ARBA00022900"/>
    </source>
</evidence>
<dbReference type="Gene3D" id="2.30.39.10">
    <property type="entry name" value="Alpha-1-antitrypsin, domain 1"/>
    <property type="match status" value="1"/>
</dbReference>
<reference evidence="7 8" key="1">
    <citation type="submission" date="2015-09" db="EMBL/GenBank/DDBJ databases">
        <title>Draft genome of the scarab beetle Oryctes borbonicus.</title>
        <authorList>
            <person name="Meyer J.M."/>
            <person name="Markov G.V."/>
            <person name="Baskaran P."/>
            <person name="Herrmann M."/>
            <person name="Sommer R.J."/>
            <person name="Roedelsperger C."/>
        </authorList>
    </citation>
    <scope>NUCLEOTIDE SEQUENCE [LARGE SCALE GENOMIC DNA]</scope>
    <source>
        <strain evidence="7">OB123</strain>
        <tissue evidence="7">Whole animal</tissue>
    </source>
</reference>
<keyword evidence="5" id="KW-0732">Signal</keyword>
<dbReference type="InterPro" id="IPR036186">
    <property type="entry name" value="Serpin_sf"/>
</dbReference>
<organism evidence="7 8">
    <name type="scientific">Oryctes borbonicus</name>
    <dbReference type="NCBI Taxonomy" id="1629725"/>
    <lineage>
        <taxon>Eukaryota</taxon>
        <taxon>Metazoa</taxon>
        <taxon>Ecdysozoa</taxon>
        <taxon>Arthropoda</taxon>
        <taxon>Hexapoda</taxon>
        <taxon>Insecta</taxon>
        <taxon>Pterygota</taxon>
        <taxon>Neoptera</taxon>
        <taxon>Endopterygota</taxon>
        <taxon>Coleoptera</taxon>
        <taxon>Polyphaga</taxon>
        <taxon>Scarabaeiformia</taxon>
        <taxon>Scarabaeidae</taxon>
        <taxon>Dynastinae</taxon>
        <taxon>Oryctes</taxon>
    </lineage>
</organism>
<comment type="caution">
    <text evidence="7">The sequence shown here is derived from an EMBL/GenBank/DDBJ whole genome shotgun (WGS) entry which is preliminary data.</text>
</comment>
<sequence>MIKYITLFSTVLLITAEFSSIPESINELAFQLQHVLPETNGNTLFSPLSAHIALILCHQGSSGMTRKILEDVLLLPSDLLEIAAEYKDILGRFNDNQDDVSLSIANGIYLKMHYNLNAEYKDILERFNDNQDDVSLSIANGIYLKMHYNLKSQFEEVAREYFKANIENVDFTKSSLITKQINDWVSTRTKQKIQDIIQESSLTEDTRVVLVNAVYFKGSWAHPFKMHETRKDKFYISDSETVDCQMMQTSGDFYYSESPLLDMKILKMPYVDKDISFVIVLPIMAKSLKKIETKLTAKKNLMTLVKDMNSENVEVHLPRFKLETNIDLRQPLQDVKNMFQ</sequence>
<feature type="signal peptide" evidence="5">
    <location>
        <begin position="1"/>
        <end position="16"/>
    </location>
</feature>
<dbReference type="PANTHER" id="PTHR11461">
    <property type="entry name" value="SERINE PROTEASE INHIBITOR, SERPIN"/>
    <property type="match status" value="1"/>
</dbReference>
<accession>A0A0T6B823</accession>
<evidence type="ECO:0000256" key="5">
    <source>
        <dbReference type="SAM" id="SignalP"/>
    </source>
</evidence>
<feature type="domain" description="Serpin" evidence="6">
    <location>
        <begin position="30"/>
        <end position="340"/>
    </location>
</feature>
<dbReference type="SUPFAM" id="SSF56574">
    <property type="entry name" value="Serpins"/>
    <property type="match status" value="1"/>
</dbReference>
<dbReference type="AlphaFoldDB" id="A0A0T6B823"/>
<evidence type="ECO:0000259" key="6">
    <source>
        <dbReference type="SMART" id="SM00093"/>
    </source>
</evidence>
<keyword evidence="8" id="KW-1185">Reference proteome</keyword>
<keyword evidence="2" id="KW-0646">Protease inhibitor</keyword>
<dbReference type="Proteomes" id="UP000051574">
    <property type="component" value="Unassembled WGS sequence"/>
</dbReference>
<dbReference type="Gene3D" id="3.30.497.10">
    <property type="entry name" value="Antithrombin, subunit I, domain 2"/>
    <property type="match status" value="2"/>
</dbReference>
<gene>
    <name evidence="7" type="ORF">AMK59_3858</name>
</gene>
<feature type="chain" id="PRO_5006668444" description="Serpin domain-containing protein" evidence="5">
    <location>
        <begin position="17"/>
        <end position="340"/>
    </location>
</feature>
<name>A0A0T6B823_9SCAR</name>
<evidence type="ECO:0000256" key="1">
    <source>
        <dbReference type="ARBA" id="ARBA00009500"/>
    </source>
</evidence>
<dbReference type="EMBL" id="LJIG01009237">
    <property type="protein sequence ID" value="KRT83481.1"/>
    <property type="molecule type" value="Genomic_DNA"/>
</dbReference>
<dbReference type="Pfam" id="PF00079">
    <property type="entry name" value="Serpin"/>
    <property type="match status" value="1"/>
</dbReference>
<dbReference type="InterPro" id="IPR023796">
    <property type="entry name" value="Serpin_dom"/>
</dbReference>
<evidence type="ECO:0000313" key="7">
    <source>
        <dbReference type="EMBL" id="KRT83481.1"/>
    </source>
</evidence>
<dbReference type="PANTHER" id="PTHR11461:SF211">
    <property type="entry name" value="GH10112P-RELATED"/>
    <property type="match status" value="1"/>
</dbReference>
<dbReference type="GO" id="GO:0005615">
    <property type="term" value="C:extracellular space"/>
    <property type="evidence" value="ECO:0007669"/>
    <property type="project" value="InterPro"/>
</dbReference>
<proteinExistence type="inferred from homology"/>
<evidence type="ECO:0000256" key="4">
    <source>
        <dbReference type="RuleBase" id="RU000411"/>
    </source>
</evidence>